<organism evidence="2 3">
    <name type="scientific">Stygiobacter electus</name>
    <dbReference type="NCBI Taxonomy" id="3032292"/>
    <lineage>
        <taxon>Bacteria</taxon>
        <taxon>Pseudomonadati</taxon>
        <taxon>Ignavibacteriota</taxon>
        <taxon>Ignavibacteria</taxon>
        <taxon>Ignavibacteriales</taxon>
        <taxon>Melioribacteraceae</taxon>
        <taxon>Stygiobacter</taxon>
    </lineage>
</organism>
<dbReference type="InterPro" id="IPR013830">
    <property type="entry name" value="SGNH_hydro"/>
</dbReference>
<comment type="caution">
    <text evidence="2">The sequence shown here is derived from an EMBL/GenBank/DDBJ whole genome shotgun (WGS) entry which is preliminary data.</text>
</comment>
<dbReference type="Gene3D" id="2.60.120.260">
    <property type="entry name" value="Galactose-binding domain-like"/>
    <property type="match status" value="1"/>
</dbReference>
<gene>
    <name evidence="2" type="ORF">P0M35_12915</name>
</gene>
<accession>A0AAE3P2U5</accession>
<dbReference type="SUPFAM" id="SSF49785">
    <property type="entry name" value="Galactose-binding domain-like"/>
    <property type="match status" value="1"/>
</dbReference>
<evidence type="ECO:0000313" key="3">
    <source>
        <dbReference type="Proteomes" id="UP001221302"/>
    </source>
</evidence>
<evidence type="ECO:0000259" key="1">
    <source>
        <dbReference type="PROSITE" id="PS50022"/>
    </source>
</evidence>
<dbReference type="NCBIfam" id="TIGR04183">
    <property type="entry name" value="Por_Secre_tail"/>
    <property type="match status" value="1"/>
</dbReference>
<dbReference type="PANTHER" id="PTHR30383">
    <property type="entry name" value="THIOESTERASE 1/PROTEASE 1/LYSOPHOSPHOLIPASE L1"/>
    <property type="match status" value="1"/>
</dbReference>
<dbReference type="SUPFAM" id="SSF52266">
    <property type="entry name" value="SGNH hydrolase"/>
    <property type="match status" value="1"/>
</dbReference>
<dbReference type="PROSITE" id="PS50022">
    <property type="entry name" value="FA58C_3"/>
    <property type="match status" value="1"/>
</dbReference>
<evidence type="ECO:0000313" key="2">
    <source>
        <dbReference type="EMBL" id="MDF1613059.1"/>
    </source>
</evidence>
<dbReference type="EMBL" id="JARGDL010000025">
    <property type="protein sequence ID" value="MDF1613059.1"/>
    <property type="molecule type" value="Genomic_DNA"/>
</dbReference>
<dbReference type="GO" id="GO:0016788">
    <property type="term" value="F:hydrolase activity, acting on ester bonds"/>
    <property type="evidence" value="ECO:0007669"/>
    <property type="project" value="UniProtKB-ARBA"/>
</dbReference>
<dbReference type="Pfam" id="PF22633">
    <property type="entry name" value="F5_F8_type_C_2"/>
    <property type="match status" value="1"/>
</dbReference>
<dbReference type="AlphaFoldDB" id="A0AAE3P2U5"/>
<dbReference type="Pfam" id="PF18962">
    <property type="entry name" value="Por_Secre_tail"/>
    <property type="match status" value="1"/>
</dbReference>
<dbReference type="InterPro" id="IPR000421">
    <property type="entry name" value="FA58C"/>
</dbReference>
<feature type="domain" description="F5/8 type C" evidence="1">
    <location>
        <begin position="358"/>
        <end position="497"/>
    </location>
</feature>
<dbReference type="InterPro" id="IPR008979">
    <property type="entry name" value="Galactose-bd-like_sf"/>
</dbReference>
<sequence>MKIILPVNFIVALIILTNLSVFGQLKPIRVACVGNSITWGGLGDKSYPEQLGKLLGSHYVVKNFGISARALLRKSDYPYWNEQTFSEAKEFEPQIVIIKLGTNDTKPQNWVYGKEFFSNYVDFINEFRKGPVKPQIFISYPCPVFKTVWGIRDSIVKIIIPIIDSVRNTAKTDLIDFNTPFLDSASLFPDGVHPNAAGYLKMAQIAKDAILNSAPGIIRTFNSNKYFFDKGESCKLYWETTKGSEVTLNGVSVNEIDSTIVTLTETKSFILIAKGKDRSDTMRIKLNYFPAGSIKSFNAKPRMLELGANDTSKIYWAASLGSQVFLNNIPVEITCSLAVSPRFTTSYKLSSIGDTSTSKEISIKVLPAEEINRSLDREVHSSSYAKYFPADNAVDGNPFTYWKSKNEATPWIYVDFGKEFTFERVVLDWGNNYAISYQLQAVSSTGVITTIYNKTNGSGGRENILLNGTGRYLRMLCSQKLFADSGYVLNEFEIYGRKKVTEVVDETNSVQQFELFQNYPNPFSTSASSAFGGNPRSTIKYFIPNVILRQAQDDNVMVSQPVGRHGSSNHGVTLRQAQSDNIATLKVYDILGREVAVLVNEYRPAGNYEVEFDASTLASGIYLYSLQMNGLVKNKKMIVLK</sequence>
<proteinExistence type="predicted"/>
<dbReference type="Proteomes" id="UP001221302">
    <property type="component" value="Unassembled WGS sequence"/>
</dbReference>
<dbReference type="Gene3D" id="3.40.50.1110">
    <property type="entry name" value="SGNH hydrolase"/>
    <property type="match status" value="1"/>
</dbReference>
<reference evidence="2" key="1">
    <citation type="submission" date="2023-03" db="EMBL/GenBank/DDBJ databases">
        <title>Stygiobacter electus gen. nov., sp. nov., facultatively anaerobic thermotolerant bacterium of the class Ignavibacteria from a well of Yessentuki mineral water deposit.</title>
        <authorList>
            <person name="Podosokorskaya O.A."/>
            <person name="Elcheninov A.G."/>
            <person name="Petrova N.F."/>
            <person name="Zavarzina D.G."/>
            <person name="Kublanov I.V."/>
            <person name="Merkel A.Y."/>
        </authorList>
    </citation>
    <scope>NUCLEOTIDE SEQUENCE</scope>
    <source>
        <strain evidence="2">09-Me</strain>
    </source>
</reference>
<protein>
    <submittedName>
        <fullName evidence="2">GDSL-type esterase/lipase family protein</fullName>
    </submittedName>
</protein>
<dbReference type="Pfam" id="PF13472">
    <property type="entry name" value="Lipase_GDSL_2"/>
    <property type="match status" value="1"/>
</dbReference>
<keyword evidence="3" id="KW-1185">Reference proteome</keyword>
<dbReference type="InterPro" id="IPR026444">
    <property type="entry name" value="Secre_tail"/>
</dbReference>
<name>A0AAE3P2U5_9BACT</name>
<dbReference type="InterPro" id="IPR051532">
    <property type="entry name" value="Ester_Hydrolysis_Enzymes"/>
</dbReference>
<dbReference type="RefSeq" id="WP_321536829.1">
    <property type="nucleotide sequence ID" value="NZ_JARGDL010000025.1"/>
</dbReference>
<dbReference type="InterPro" id="IPR036514">
    <property type="entry name" value="SGNH_hydro_sf"/>
</dbReference>